<dbReference type="AlphaFoldDB" id="Q3C2H3"/>
<dbReference type="EMBL" id="AB201408">
    <property type="protein sequence ID" value="BAE46603.1"/>
    <property type="molecule type" value="Genomic_DNA"/>
</dbReference>
<reference evidence="2" key="1">
    <citation type="journal article" date="2005" name="Mol. Biol. Evol.">
        <title>Long-term inheritance of the 28S rDNA-specific retrotransposon R2.</title>
        <authorList>
            <person name="Kojima K.K."/>
            <person name="Fujiwara H."/>
        </authorList>
    </citation>
    <scope>NUCLEOTIDE SEQUENCE</scope>
</reference>
<protein>
    <submittedName>
        <fullName evidence="2">Reverse transcriptase</fullName>
    </submittedName>
</protein>
<keyword evidence="2" id="KW-0695">RNA-directed DNA polymerase</keyword>
<proteinExistence type="predicted"/>
<gene>
    <name evidence="2" type="primary">rt</name>
</gene>
<evidence type="ECO:0000313" key="2">
    <source>
        <dbReference type="EMBL" id="BAE46603.1"/>
    </source>
</evidence>
<name>Q3C2H3_EPTBU</name>
<feature type="non-terminal residue" evidence="2">
    <location>
        <position position="1"/>
    </location>
</feature>
<sequence>ALAFADDLVLCARTSSGLRRSMDAVQTRLSAAGLVLNVEKSATLAITIDAKAKRYVVDTSEVFYLGQQNLGVLDAASQLKYLGIQFLPRGAAPSDGSALEKGLRNLRRAPIKPQQRMFMLRDHLIPQLQHGLVLGAARRGTLRKLDVQMRHHTRLWLRLPKDTPVAYFHARSADGGLGLPQFSVTIPILRERRMRGLEQSDSPYVRAVIRTKLGDVVRSRNTYNLHYGGERPRSIKQADVITAKLLHQAVDGRGLLEASRVPEPNDWVLGRSRLQSGRAFIDSVKVRGNLLPTGSRSSRGRRGQGSEGWCDAGCRAKESLNHISQACIRTHGGTVQRHDAVSRFACGRLRQRGFVVIEEPRIPTPAGIRKPDIIAEKNGKPVILDTQIKSDTLKLSDEHVRKRNYYDTPEVLDWVRNKFESENVPLVSTITLSWRGVWAPESATLLRELGLTKTDLRLISVMVVEKTALMFRWFKRSALTRNAPRQ</sequence>
<dbReference type="PANTHER" id="PTHR37557">
    <property type="entry name" value="115 KDA PROTEIN IN TYPE-1 RETROTRANSPOSABLE ELEMENT R1DM-LIKE PROTEIN-RELATED-RELATED"/>
    <property type="match status" value="1"/>
</dbReference>
<dbReference type="InterPro" id="IPR000477">
    <property type="entry name" value="RT_dom"/>
</dbReference>
<organism evidence="2">
    <name type="scientific">Eptatretus burgeri</name>
    <name type="common">Inshore hagfish</name>
    <dbReference type="NCBI Taxonomy" id="7764"/>
    <lineage>
        <taxon>Eukaryota</taxon>
        <taxon>Metazoa</taxon>
        <taxon>Chordata</taxon>
        <taxon>Craniata</taxon>
        <taxon>Vertebrata</taxon>
        <taxon>Cyclostomata</taxon>
        <taxon>Myxini</taxon>
        <taxon>Myxiniformes</taxon>
        <taxon>Myxinidae</taxon>
        <taxon>Eptatretinae</taxon>
        <taxon>Eptatretus</taxon>
    </lineage>
</organism>
<keyword evidence="2" id="KW-0808">Transferase</keyword>
<dbReference type="GO" id="GO:0003964">
    <property type="term" value="F:RNA-directed DNA polymerase activity"/>
    <property type="evidence" value="ECO:0007669"/>
    <property type="project" value="UniProtKB-KW"/>
</dbReference>
<feature type="domain" description="Reverse transcriptase" evidence="1">
    <location>
        <begin position="1"/>
        <end position="86"/>
    </location>
</feature>
<dbReference type="PROSITE" id="PS50878">
    <property type="entry name" value="RT_POL"/>
    <property type="match status" value="1"/>
</dbReference>
<evidence type="ECO:0000259" key="1">
    <source>
        <dbReference type="PROSITE" id="PS50878"/>
    </source>
</evidence>
<keyword evidence="2" id="KW-0548">Nucleotidyltransferase</keyword>
<accession>Q3C2H3</accession>
<dbReference type="PANTHER" id="PTHR37557:SF4">
    <property type="entry name" value="CCHC-TYPE DOMAIN-CONTAINING PROTEIN"/>
    <property type="match status" value="1"/>
</dbReference>